<dbReference type="PANTHER" id="PTHR43407">
    <property type="entry name" value="GLUTAMINE SYNTHETASE"/>
    <property type="match status" value="1"/>
</dbReference>
<dbReference type="SUPFAM" id="SSF55931">
    <property type="entry name" value="Glutamine synthetase/guanido kinase"/>
    <property type="match status" value="1"/>
</dbReference>
<keyword evidence="8" id="KW-1185">Reference proteome</keyword>
<evidence type="ECO:0000256" key="2">
    <source>
        <dbReference type="ARBA" id="ARBA00012937"/>
    </source>
</evidence>
<evidence type="ECO:0000313" key="7">
    <source>
        <dbReference type="EMBL" id="WAW15660.1"/>
    </source>
</evidence>
<comment type="similarity">
    <text evidence="1 3 4">Belongs to the glutamine synthetase family.</text>
</comment>
<organism evidence="7 8">
    <name type="scientific">Peptostreptococcus equinus</name>
    <dbReference type="NCBI Taxonomy" id="3003601"/>
    <lineage>
        <taxon>Bacteria</taxon>
        <taxon>Bacillati</taxon>
        <taxon>Bacillota</taxon>
        <taxon>Clostridia</taxon>
        <taxon>Peptostreptococcales</taxon>
        <taxon>Peptostreptococcaceae</taxon>
        <taxon>Peptostreptococcus</taxon>
    </lineage>
</organism>
<dbReference type="RefSeq" id="WP_269312337.1">
    <property type="nucleotide sequence ID" value="NZ_CP114052.1"/>
</dbReference>
<protein>
    <recommendedName>
        <fullName evidence="2">glutamine synthetase</fullName>
        <ecNumber evidence="2">6.3.1.2</ecNumber>
    </recommendedName>
</protein>
<keyword evidence="5" id="KW-0175">Coiled coil</keyword>
<evidence type="ECO:0000313" key="8">
    <source>
        <dbReference type="Proteomes" id="UP001164187"/>
    </source>
</evidence>
<evidence type="ECO:0000256" key="1">
    <source>
        <dbReference type="ARBA" id="ARBA00009897"/>
    </source>
</evidence>
<dbReference type="PROSITE" id="PS51987">
    <property type="entry name" value="GS_CATALYTIC"/>
    <property type="match status" value="1"/>
</dbReference>
<dbReference type="EMBL" id="CP114052">
    <property type="protein sequence ID" value="WAW15660.1"/>
    <property type="molecule type" value="Genomic_DNA"/>
</dbReference>
<dbReference type="SUPFAM" id="SSF54368">
    <property type="entry name" value="Glutamine synthetase, N-terminal domain"/>
    <property type="match status" value="1"/>
</dbReference>
<dbReference type="InterPro" id="IPR014746">
    <property type="entry name" value="Gln_synth/guanido_kin_cat_dom"/>
</dbReference>
<gene>
    <name evidence="7" type="ORF">O0R46_04220</name>
</gene>
<dbReference type="Pfam" id="PF00120">
    <property type="entry name" value="Gln-synt_C"/>
    <property type="match status" value="1"/>
</dbReference>
<evidence type="ECO:0000256" key="3">
    <source>
        <dbReference type="PROSITE-ProRule" id="PRU01331"/>
    </source>
</evidence>
<dbReference type="PANTHER" id="PTHR43407:SF1">
    <property type="entry name" value="LENGSIN"/>
    <property type="match status" value="1"/>
</dbReference>
<feature type="domain" description="GS catalytic" evidence="6">
    <location>
        <begin position="129"/>
        <end position="556"/>
    </location>
</feature>
<dbReference type="InterPro" id="IPR036651">
    <property type="entry name" value="Gln_synt_N_sf"/>
</dbReference>
<proteinExistence type="inferred from homology"/>
<reference evidence="7" key="1">
    <citation type="submission" date="2022-12" db="EMBL/GenBank/DDBJ databases">
        <title>Peptostreptococcus.</title>
        <authorList>
            <person name="Lee S.H."/>
        </authorList>
    </citation>
    <scope>NUCLEOTIDE SEQUENCE</scope>
    <source>
        <strain evidence="7">CBA3647</strain>
    </source>
</reference>
<evidence type="ECO:0000256" key="5">
    <source>
        <dbReference type="SAM" id="Coils"/>
    </source>
</evidence>
<dbReference type="SMART" id="SM01230">
    <property type="entry name" value="Gln-synt_C"/>
    <property type="match status" value="1"/>
</dbReference>
<evidence type="ECO:0000256" key="4">
    <source>
        <dbReference type="RuleBase" id="RU000384"/>
    </source>
</evidence>
<name>A0ABY7JUK9_9FIRM</name>
<accession>A0ABY7JUK9</accession>
<dbReference type="Proteomes" id="UP001164187">
    <property type="component" value="Chromosome"/>
</dbReference>
<feature type="coiled-coil region" evidence="5">
    <location>
        <begin position="604"/>
        <end position="631"/>
    </location>
</feature>
<sequence>MSKLLYNIKKDEHSSESLKAILEENKNIKFVSLMGVDLGGNATDEKIPVSLFLDDIDSFLEGSVQTDGSSVELYNIATLNNAKVDLKPDVERVWYVDYNQNFIDEETNKPVGTVLIPAFLVHDDKIVCSRGTLLRSEEYFKKTIMKIIKENPGLLENTNIDSPDSIKSISLTAATELEFWVNTPEDKADLEKLYVSQSLKEQYWKRTRGIIRTCLEKCLIELEKFGIEPEMAHKEVGGIHSSISSEGATNHAMEQLEISWKFSTPLQAADNELMVRDLVEDIFENHGLEVSFKAKPIHGVAGSGAHVHVGIGAILKNGKMVNLFAPKDLQKDYLSPIGYGALMGLLKNYEVLGPLAANTNDAFNRLVPGFEAPVCTVTSLGHDYLLPSRNRSVLVGLIRDVHNPKALRFELRSPNPQSNKYLTIAGCYQTMLDGIKAVAQSKVFDTKALEKELSKKPEDKGFYLEEGRAYRDENNVFDYYTLEERNRLFGKPPETVYETMQNLEKCVDKRSVLTQGNVFTEAIIESFKIGSLDRWQKKLSTRIIDRNIRLLRSFKKLHTTEEMDAIDEVLWDAIEKLKNDLMKNTLKRASLYGKIKDAFEVGNYEEASRLQLEAKKKMEEIQQLYVNYRKNIF</sequence>
<dbReference type="Gene3D" id="3.30.590.10">
    <property type="entry name" value="Glutamine synthetase/guanido kinase, catalytic domain"/>
    <property type="match status" value="1"/>
</dbReference>
<dbReference type="InterPro" id="IPR008146">
    <property type="entry name" value="Gln_synth_cat_dom"/>
</dbReference>
<evidence type="ECO:0000259" key="6">
    <source>
        <dbReference type="PROSITE" id="PS51987"/>
    </source>
</evidence>
<dbReference type="EC" id="6.3.1.2" evidence="2"/>